<keyword evidence="1" id="KW-0472">Membrane</keyword>
<evidence type="ECO:0000256" key="1">
    <source>
        <dbReference type="SAM" id="Phobius"/>
    </source>
</evidence>
<dbReference type="EMBL" id="FNQS01000003">
    <property type="protein sequence ID" value="SEA20990.1"/>
    <property type="molecule type" value="Genomic_DNA"/>
</dbReference>
<accession>A0A1H3ZBC9</accession>
<gene>
    <name evidence="2" type="ORF">SAMN02982996_01126</name>
</gene>
<dbReference type="Proteomes" id="UP000187280">
    <property type="component" value="Unassembled WGS sequence"/>
</dbReference>
<reference evidence="2 3" key="1">
    <citation type="submission" date="2016-10" db="EMBL/GenBank/DDBJ databases">
        <authorList>
            <person name="de Groot N.N."/>
        </authorList>
    </citation>
    <scope>NUCLEOTIDE SEQUENCE [LARGE SCALE GENOMIC DNA]</scope>
    <source>
        <strain evidence="2 3">ATCC 29281</strain>
    </source>
</reference>
<sequence length="66" mass="6976">MGKECEDGEYQVVLAFALDFPLCFHAAPLVFIAKPLKISPLKGIIVCCGSTSLAPSGLPVVIENIT</sequence>
<keyword evidence="3" id="KW-1185">Reference proteome</keyword>
<evidence type="ECO:0000313" key="3">
    <source>
        <dbReference type="Proteomes" id="UP000187280"/>
    </source>
</evidence>
<name>A0A1H3ZBC9_9GAMM</name>
<organism evidence="2 3">
    <name type="scientific">Lonsdalea quercina</name>
    <dbReference type="NCBI Taxonomy" id="71657"/>
    <lineage>
        <taxon>Bacteria</taxon>
        <taxon>Pseudomonadati</taxon>
        <taxon>Pseudomonadota</taxon>
        <taxon>Gammaproteobacteria</taxon>
        <taxon>Enterobacterales</taxon>
        <taxon>Pectobacteriaceae</taxon>
        <taxon>Lonsdalea</taxon>
    </lineage>
</organism>
<proteinExistence type="predicted"/>
<protein>
    <submittedName>
        <fullName evidence="2">Uncharacterized protein</fullName>
    </submittedName>
</protein>
<evidence type="ECO:0000313" key="2">
    <source>
        <dbReference type="EMBL" id="SEA20990.1"/>
    </source>
</evidence>
<feature type="transmembrane region" description="Helical" evidence="1">
    <location>
        <begin position="12"/>
        <end position="33"/>
    </location>
</feature>
<keyword evidence="1" id="KW-1133">Transmembrane helix</keyword>
<dbReference type="AlphaFoldDB" id="A0A1H3ZBC9"/>
<keyword evidence="1" id="KW-0812">Transmembrane</keyword>